<dbReference type="InterPro" id="IPR006600">
    <property type="entry name" value="HTH_CenpB_DNA-bd_dom"/>
</dbReference>
<proteinExistence type="predicted"/>
<feature type="domain" description="HTH CENPB-type" evidence="3">
    <location>
        <begin position="64"/>
        <end position="97"/>
    </location>
</feature>
<comment type="caution">
    <text evidence="4">The sequence shown here is derived from an EMBL/GenBank/DDBJ whole genome shotgun (WGS) entry which is preliminary data.</text>
</comment>
<keyword evidence="2 4" id="KW-0238">DNA-binding</keyword>
<reference evidence="4 5" key="1">
    <citation type="journal article" date="2024" name="BMC Genomics">
        <title>De novo assembly and annotation of Popillia japonica's genome with initial clues to its potential as an invasive pest.</title>
        <authorList>
            <person name="Cucini C."/>
            <person name="Boschi S."/>
            <person name="Funari R."/>
            <person name="Cardaioli E."/>
            <person name="Iannotti N."/>
            <person name="Marturano G."/>
            <person name="Paoli F."/>
            <person name="Bruttini M."/>
            <person name="Carapelli A."/>
            <person name="Frati F."/>
            <person name="Nardi F."/>
        </authorList>
    </citation>
    <scope>NUCLEOTIDE SEQUENCE [LARGE SCALE GENOMIC DNA]</scope>
    <source>
        <strain evidence="4">DMR45628</strain>
    </source>
</reference>
<dbReference type="InterPro" id="IPR009057">
    <property type="entry name" value="Homeodomain-like_sf"/>
</dbReference>
<sequence>MSGLKRKSLSVDDKVAIIKAVKSGRKKADVCREFGLKSTKRLLGGLSNVEVQIYPLMDRCLQMQKAEEFKSLFGDTNFKCSNGWLERFKRRHSITFGKVSGEAKSVNMTEAETWLNEAWPKLRQNYEDNEIYNGNETGIFYKVLPDKTKLPVRRNIKFLS</sequence>
<comment type="subcellular location">
    <subcellularLocation>
        <location evidence="1">Nucleus</location>
    </subcellularLocation>
</comment>
<organism evidence="4 5">
    <name type="scientific">Popillia japonica</name>
    <name type="common">Japanese beetle</name>
    <dbReference type="NCBI Taxonomy" id="7064"/>
    <lineage>
        <taxon>Eukaryota</taxon>
        <taxon>Metazoa</taxon>
        <taxon>Ecdysozoa</taxon>
        <taxon>Arthropoda</taxon>
        <taxon>Hexapoda</taxon>
        <taxon>Insecta</taxon>
        <taxon>Pterygota</taxon>
        <taxon>Neoptera</taxon>
        <taxon>Endopterygota</taxon>
        <taxon>Coleoptera</taxon>
        <taxon>Polyphaga</taxon>
        <taxon>Scarabaeiformia</taxon>
        <taxon>Scarabaeidae</taxon>
        <taxon>Rutelinae</taxon>
        <taxon>Popillia</taxon>
    </lineage>
</organism>
<accession>A0AAW1IEC5</accession>
<evidence type="ECO:0000313" key="4">
    <source>
        <dbReference type="EMBL" id="KAK9687779.1"/>
    </source>
</evidence>
<evidence type="ECO:0000259" key="3">
    <source>
        <dbReference type="Pfam" id="PF03221"/>
    </source>
</evidence>
<dbReference type="Pfam" id="PF03221">
    <property type="entry name" value="HTH_Tnp_Tc5"/>
    <property type="match status" value="1"/>
</dbReference>
<evidence type="ECO:0000256" key="2">
    <source>
        <dbReference type="ARBA" id="ARBA00023125"/>
    </source>
</evidence>
<keyword evidence="5" id="KW-1185">Reference proteome</keyword>
<dbReference type="PANTHER" id="PTHR19303:SF73">
    <property type="entry name" value="PROTEIN PDC2"/>
    <property type="match status" value="1"/>
</dbReference>
<dbReference type="Proteomes" id="UP001458880">
    <property type="component" value="Unassembled WGS sequence"/>
</dbReference>
<evidence type="ECO:0000313" key="5">
    <source>
        <dbReference type="Proteomes" id="UP001458880"/>
    </source>
</evidence>
<dbReference type="PANTHER" id="PTHR19303">
    <property type="entry name" value="TRANSPOSON"/>
    <property type="match status" value="1"/>
</dbReference>
<dbReference type="AlphaFoldDB" id="A0AAW1IEC5"/>
<dbReference type="GO" id="GO:0005634">
    <property type="term" value="C:nucleus"/>
    <property type="evidence" value="ECO:0007669"/>
    <property type="project" value="UniProtKB-SubCell"/>
</dbReference>
<evidence type="ECO:0000256" key="1">
    <source>
        <dbReference type="ARBA" id="ARBA00004123"/>
    </source>
</evidence>
<dbReference type="GO" id="GO:0003677">
    <property type="term" value="F:DNA binding"/>
    <property type="evidence" value="ECO:0007669"/>
    <property type="project" value="UniProtKB-KW"/>
</dbReference>
<dbReference type="Gene3D" id="1.10.10.60">
    <property type="entry name" value="Homeodomain-like"/>
    <property type="match status" value="2"/>
</dbReference>
<dbReference type="InterPro" id="IPR050863">
    <property type="entry name" value="CenT-Element_Derived"/>
</dbReference>
<dbReference type="SUPFAM" id="SSF46689">
    <property type="entry name" value="Homeodomain-like"/>
    <property type="match status" value="1"/>
</dbReference>
<protein>
    <submittedName>
        <fullName evidence="4">Tc5 transposase DNA-binding domain</fullName>
    </submittedName>
</protein>
<dbReference type="EMBL" id="JASPKY010000624">
    <property type="protein sequence ID" value="KAK9687779.1"/>
    <property type="molecule type" value="Genomic_DNA"/>
</dbReference>
<gene>
    <name evidence="4" type="ORF">QE152_g36011</name>
</gene>
<name>A0AAW1IEC5_POPJA</name>